<dbReference type="Proteomes" id="UP000234857">
    <property type="component" value="Unassembled WGS sequence"/>
</dbReference>
<proteinExistence type="predicted"/>
<reference evidence="2 3" key="1">
    <citation type="submission" date="2017-11" db="EMBL/GenBank/DDBJ databases">
        <title>Genome-resolved metagenomics identifies genetic mobility, metabolic interactions, and unexpected diversity in perchlorate-reducing communities.</title>
        <authorList>
            <person name="Barnum T.P."/>
            <person name="Figueroa I.A."/>
            <person name="Carlstrom C.I."/>
            <person name="Lucas L.N."/>
            <person name="Engelbrektson A.L."/>
            <person name="Coates J.D."/>
        </authorList>
    </citation>
    <scope>NUCLEOTIDE SEQUENCE [LARGE SCALE GENOMIC DNA]</scope>
    <source>
        <strain evidence="2">BM706</strain>
    </source>
</reference>
<feature type="chain" id="PRO_5014678848" description="Fibronectin type-III domain-containing protein" evidence="1">
    <location>
        <begin position="22"/>
        <end position="300"/>
    </location>
</feature>
<comment type="caution">
    <text evidence="2">The sequence shown here is derived from an EMBL/GenBank/DDBJ whole genome shotgun (WGS) entry which is preliminary data.</text>
</comment>
<dbReference type="Gene3D" id="2.10.230.10">
    <property type="entry name" value="Heat shock protein DnaJ, cysteine-rich domain"/>
    <property type="match status" value="1"/>
</dbReference>
<accession>A0A2N5ZC64</accession>
<organism evidence="2 3">
    <name type="scientific">Muiribacterium halophilum</name>
    <dbReference type="NCBI Taxonomy" id="2053465"/>
    <lineage>
        <taxon>Bacteria</taxon>
        <taxon>Candidatus Muiribacteriota</taxon>
        <taxon>Candidatus Muiribacteriia</taxon>
        <taxon>Candidatus Muiribacteriales</taxon>
        <taxon>Candidatus Muiribacteriaceae</taxon>
        <taxon>Candidatus Muiribacterium</taxon>
    </lineage>
</organism>
<gene>
    <name evidence="2" type="ORF">C0601_10590</name>
</gene>
<evidence type="ECO:0000256" key="1">
    <source>
        <dbReference type="SAM" id="SignalP"/>
    </source>
</evidence>
<evidence type="ECO:0000313" key="3">
    <source>
        <dbReference type="Proteomes" id="UP000234857"/>
    </source>
</evidence>
<keyword evidence="1" id="KW-0732">Signal</keyword>
<dbReference type="SUPFAM" id="SSF57938">
    <property type="entry name" value="DnaJ/Hsp40 cysteine-rich domain"/>
    <property type="match status" value="1"/>
</dbReference>
<name>A0A2N5ZC64_MUIH1</name>
<sequence length="300" mass="33835">MYKKAIFSVLLILAITISAFAAPVNDERGTHKNLSITNIEELSDGIVRIDCYAKHKKGIFTTSEDFEEAISIPQDLIAQNYKLFKREKDFSGDGSMINEYMDEMGYSCKMHLSKKWLGSSTIELRLSLYARNDGQVNTTLPVPEILFPLTDKVSIDNPSAKVQIKWEGEGEIFKVDILDKTNGKYIVDRTYYGKAINLDYESLKDGRDYMLTVAQADDSLFFSEPAVLDFTVEWGFAVCPYCYGHGENQCIHCHGQGTWTSTATDADGHVQVITHTCSWCHGTGHQTCNYCNGYGWVYKK</sequence>
<dbReference type="EMBL" id="PKTG01000120">
    <property type="protein sequence ID" value="PLX16252.1"/>
    <property type="molecule type" value="Genomic_DNA"/>
</dbReference>
<feature type="signal peptide" evidence="1">
    <location>
        <begin position="1"/>
        <end position="21"/>
    </location>
</feature>
<evidence type="ECO:0000313" key="2">
    <source>
        <dbReference type="EMBL" id="PLX16252.1"/>
    </source>
</evidence>
<dbReference type="InterPro" id="IPR036410">
    <property type="entry name" value="HSP_DnaJ_Cys-rich_dom_sf"/>
</dbReference>
<evidence type="ECO:0008006" key="4">
    <source>
        <dbReference type="Google" id="ProtNLM"/>
    </source>
</evidence>
<protein>
    <recommendedName>
        <fullName evidence="4">Fibronectin type-III domain-containing protein</fullName>
    </recommendedName>
</protein>
<dbReference type="AlphaFoldDB" id="A0A2N5ZC64"/>